<evidence type="ECO:0000256" key="1">
    <source>
        <dbReference type="SAM" id="MobiDB-lite"/>
    </source>
</evidence>
<gene>
    <name evidence="2" type="ORF">OTU49_000769</name>
</gene>
<feature type="compositionally biased region" description="Basic and acidic residues" evidence="1">
    <location>
        <begin position="108"/>
        <end position="127"/>
    </location>
</feature>
<organism evidence="2 3">
    <name type="scientific">Cherax quadricarinatus</name>
    <name type="common">Australian red claw crayfish</name>
    <dbReference type="NCBI Taxonomy" id="27406"/>
    <lineage>
        <taxon>Eukaryota</taxon>
        <taxon>Metazoa</taxon>
        <taxon>Ecdysozoa</taxon>
        <taxon>Arthropoda</taxon>
        <taxon>Crustacea</taxon>
        <taxon>Multicrustacea</taxon>
        <taxon>Malacostraca</taxon>
        <taxon>Eumalacostraca</taxon>
        <taxon>Eucarida</taxon>
        <taxon>Decapoda</taxon>
        <taxon>Pleocyemata</taxon>
        <taxon>Astacidea</taxon>
        <taxon>Parastacoidea</taxon>
        <taxon>Parastacidae</taxon>
        <taxon>Cherax</taxon>
    </lineage>
</organism>
<evidence type="ECO:0000313" key="2">
    <source>
        <dbReference type="EMBL" id="KAK8744393.1"/>
    </source>
</evidence>
<dbReference type="SUPFAM" id="SSF47769">
    <property type="entry name" value="SAM/Pointed domain"/>
    <property type="match status" value="1"/>
</dbReference>
<feature type="non-terminal residue" evidence="2">
    <location>
        <position position="1"/>
    </location>
</feature>
<evidence type="ECO:0000313" key="3">
    <source>
        <dbReference type="Proteomes" id="UP001445076"/>
    </source>
</evidence>
<accession>A0AAW0XWS3</accession>
<comment type="caution">
    <text evidence="2">The sequence shown here is derived from an EMBL/GenBank/DDBJ whole genome shotgun (WGS) entry which is preliminary data.</text>
</comment>
<feature type="non-terminal residue" evidence="2">
    <location>
        <position position="182"/>
    </location>
</feature>
<dbReference type="EMBL" id="JARKIK010000022">
    <property type="protein sequence ID" value="KAK8744393.1"/>
    <property type="molecule type" value="Genomic_DNA"/>
</dbReference>
<dbReference type="Proteomes" id="UP001445076">
    <property type="component" value="Unassembled WGS sequence"/>
</dbReference>
<name>A0AAW0XWS3_CHEQU</name>
<protein>
    <submittedName>
        <fullName evidence="2">Uncharacterized protein</fullName>
    </submittedName>
</protein>
<feature type="compositionally biased region" description="Polar residues" evidence="1">
    <location>
        <begin position="128"/>
        <end position="139"/>
    </location>
</feature>
<reference evidence="2 3" key="1">
    <citation type="journal article" date="2024" name="BMC Genomics">
        <title>Genome assembly of redclaw crayfish (Cherax quadricarinatus) provides insights into its immune adaptation and hypoxia tolerance.</title>
        <authorList>
            <person name="Liu Z."/>
            <person name="Zheng J."/>
            <person name="Li H."/>
            <person name="Fang K."/>
            <person name="Wang S."/>
            <person name="He J."/>
            <person name="Zhou D."/>
            <person name="Weng S."/>
            <person name="Chi M."/>
            <person name="Gu Z."/>
            <person name="He J."/>
            <person name="Li F."/>
            <person name="Wang M."/>
        </authorList>
    </citation>
    <scope>NUCLEOTIDE SEQUENCE [LARGE SCALE GENOMIC DNA]</scope>
    <source>
        <strain evidence="2">ZL_2023a</strain>
    </source>
</reference>
<keyword evidence="3" id="KW-1185">Reference proteome</keyword>
<feature type="compositionally biased region" description="Polar residues" evidence="1">
    <location>
        <begin position="1"/>
        <end position="10"/>
    </location>
</feature>
<feature type="region of interest" description="Disordered" evidence="1">
    <location>
        <begin position="1"/>
        <end position="73"/>
    </location>
</feature>
<sequence length="182" mass="20693">LLQTKGLTNPSDDISEDVEEEEDAEIEEGDDDDVGSGSDEGDTSSRSSRPTSPFLEHGLGSRRRRRVFPRLEMQTRGIKLPDYATQMKMRHVKKKYETGEASSSASSFREEPLDRKERIRRDRKNEYPDTNSGLEPASVTSDPLEWTVHDVEQYVASQSAICHHAVRLREQEIDGRAFLLLN</sequence>
<feature type="compositionally biased region" description="Low complexity" evidence="1">
    <location>
        <begin position="44"/>
        <end position="53"/>
    </location>
</feature>
<dbReference type="Gene3D" id="1.10.150.50">
    <property type="entry name" value="Transcription Factor, Ets-1"/>
    <property type="match status" value="1"/>
</dbReference>
<proteinExistence type="predicted"/>
<feature type="region of interest" description="Disordered" evidence="1">
    <location>
        <begin position="94"/>
        <end position="139"/>
    </location>
</feature>
<dbReference type="InterPro" id="IPR013761">
    <property type="entry name" value="SAM/pointed_sf"/>
</dbReference>
<feature type="compositionally biased region" description="Acidic residues" evidence="1">
    <location>
        <begin position="13"/>
        <end position="42"/>
    </location>
</feature>
<dbReference type="AlphaFoldDB" id="A0AAW0XWS3"/>